<feature type="region of interest" description="Disordered" evidence="1">
    <location>
        <begin position="376"/>
        <end position="504"/>
    </location>
</feature>
<dbReference type="PANTHER" id="PTHR38489:SF1">
    <property type="entry name" value="HISTONE CHAPERONE DOMAIN-CONTAINING PROTEIN"/>
    <property type="match status" value="1"/>
</dbReference>
<feature type="compositionally biased region" description="Low complexity" evidence="1">
    <location>
        <begin position="452"/>
        <end position="462"/>
    </location>
</feature>
<feature type="compositionally biased region" description="Basic and acidic residues" evidence="1">
    <location>
        <begin position="487"/>
        <end position="504"/>
    </location>
</feature>
<feature type="compositionally biased region" description="Acidic residues" evidence="1">
    <location>
        <begin position="286"/>
        <end position="295"/>
    </location>
</feature>
<proteinExistence type="predicted"/>
<feature type="region of interest" description="Disordered" evidence="1">
    <location>
        <begin position="119"/>
        <end position="139"/>
    </location>
</feature>
<gene>
    <name evidence="2" type="ORF">VTJ49DRAFT_4486</name>
</gene>
<organism evidence="2 3">
    <name type="scientific">Humicola insolens</name>
    <name type="common">Soft-rot fungus</name>
    <dbReference type="NCBI Taxonomy" id="85995"/>
    <lineage>
        <taxon>Eukaryota</taxon>
        <taxon>Fungi</taxon>
        <taxon>Dikarya</taxon>
        <taxon>Ascomycota</taxon>
        <taxon>Pezizomycotina</taxon>
        <taxon>Sordariomycetes</taxon>
        <taxon>Sordariomycetidae</taxon>
        <taxon>Sordariales</taxon>
        <taxon>Chaetomiaceae</taxon>
        <taxon>Mycothermus</taxon>
    </lineage>
</organism>
<dbReference type="InterPro" id="IPR027921">
    <property type="entry name" value="NOPCHAP1"/>
</dbReference>
<dbReference type="PANTHER" id="PTHR38489">
    <property type="entry name" value="HISTONE CHAPERONE DOMAIN-CONTAINING PROTEIN"/>
    <property type="match status" value="1"/>
</dbReference>
<feature type="compositionally biased region" description="Polar residues" evidence="1">
    <location>
        <begin position="402"/>
        <end position="420"/>
    </location>
</feature>
<dbReference type="Pfam" id="PF15370">
    <property type="entry name" value="NOPCHAP1"/>
    <property type="match status" value="1"/>
</dbReference>
<feature type="compositionally biased region" description="Low complexity" evidence="1">
    <location>
        <begin position="273"/>
        <end position="285"/>
    </location>
</feature>
<protein>
    <submittedName>
        <fullName evidence="2">Uncharacterized protein</fullName>
    </submittedName>
</protein>
<feature type="compositionally biased region" description="Low complexity" evidence="1">
    <location>
        <begin position="431"/>
        <end position="445"/>
    </location>
</feature>
<dbReference type="Proteomes" id="UP001583172">
    <property type="component" value="Unassembled WGS sequence"/>
</dbReference>
<comment type="caution">
    <text evidence="2">The sequence shown here is derived from an EMBL/GenBank/DDBJ whole genome shotgun (WGS) entry which is preliminary data.</text>
</comment>
<evidence type="ECO:0000256" key="1">
    <source>
        <dbReference type="SAM" id="MobiDB-lite"/>
    </source>
</evidence>
<evidence type="ECO:0000313" key="3">
    <source>
        <dbReference type="Proteomes" id="UP001583172"/>
    </source>
</evidence>
<evidence type="ECO:0000313" key="2">
    <source>
        <dbReference type="EMBL" id="KAL1842707.1"/>
    </source>
</evidence>
<dbReference type="EMBL" id="JAZGSY010000035">
    <property type="protein sequence ID" value="KAL1842707.1"/>
    <property type="molecule type" value="Genomic_DNA"/>
</dbReference>
<accession>A0ABR3VLX6</accession>
<sequence>MPAQIRILVNSPAVLGGAPLATDPLGWFKPVTAASAQPPRSRRGDLAMLRAGLDIAVEYFNLGDDAALPELTARARNWADRYFKGYPYAAKRPTALLARFPNLFNLNVEPHLRLIPRAMPLPSSSEPEGASPRELRRAERKAMNSEAFPEFAEPTLASEAEIDEIVHLHTHRKPATKPVMRVDASMLHGSGLLDTLPEFLGQLARANFETETKLATNPEAVRLELDDDEADTQPHIEMNVYAGLLKEKRRQKNREIILPGNLAVQHPVKATKTDGPSESSSSSSSESEDSGDETDASTSTTASLRANLKKRKAAELEDSDDEDDRSRSGSPPHKIRLHLHYPSPTISFYDVKRGRMVTRRNKDIRDEDPFQAFQKARAAAANKPVPVPVAEKPATVVDERPTTSASDKSNAGNKSASPRSSPVPITKIRVPSRSPDGSRSSSPDRIIVLRHPVVSRSVSPSSAQNSDPEEEAVPVASTPPKTRIKIVQRERRDAREKKLIEEVD</sequence>
<name>A0ABR3VLX6_HUMIN</name>
<keyword evidence="3" id="KW-1185">Reference proteome</keyword>
<reference evidence="2 3" key="1">
    <citation type="journal article" date="2024" name="Commun. Biol.">
        <title>Comparative genomic analysis of thermophilic fungi reveals convergent evolutionary adaptations and gene losses.</title>
        <authorList>
            <person name="Steindorff A.S."/>
            <person name="Aguilar-Pontes M.V."/>
            <person name="Robinson A.J."/>
            <person name="Andreopoulos B."/>
            <person name="LaButti K."/>
            <person name="Kuo A."/>
            <person name="Mondo S."/>
            <person name="Riley R."/>
            <person name="Otillar R."/>
            <person name="Haridas S."/>
            <person name="Lipzen A."/>
            <person name="Grimwood J."/>
            <person name="Schmutz J."/>
            <person name="Clum A."/>
            <person name="Reid I.D."/>
            <person name="Moisan M.C."/>
            <person name="Butler G."/>
            <person name="Nguyen T.T.M."/>
            <person name="Dewar K."/>
            <person name="Conant G."/>
            <person name="Drula E."/>
            <person name="Henrissat B."/>
            <person name="Hansel C."/>
            <person name="Singer S."/>
            <person name="Hutchinson M.I."/>
            <person name="de Vries R.P."/>
            <person name="Natvig D.O."/>
            <person name="Powell A.J."/>
            <person name="Tsang A."/>
            <person name="Grigoriev I.V."/>
        </authorList>
    </citation>
    <scope>NUCLEOTIDE SEQUENCE [LARGE SCALE GENOMIC DNA]</scope>
    <source>
        <strain evidence="2 3">CBS 620.91</strain>
    </source>
</reference>
<feature type="compositionally biased region" description="Low complexity" evidence="1">
    <location>
        <begin position="376"/>
        <end position="396"/>
    </location>
</feature>
<feature type="region of interest" description="Disordered" evidence="1">
    <location>
        <begin position="257"/>
        <end position="339"/>
    </location>
</feature>